<keyword evidence="3" id="KW-1185">Reference proteome</keyword>
<sequence length="231" mass="23958">MVGGGLHSSGYADVQESLNPGTLSQGQSHVFSVHLDNVHVHSLGGGAEVEASTKNTKSGGWSDESSSDSRTGSQSHVVNSVSSAAAAANCFFCKPPPTFGAKALRLTTSQIIKGQIPSFKHAETELLYAFLDINPIAKSHEVSTAIGTPNYNLLQSPTFTSTSSCPSNCPPPSDPMWVYPGDKKKGKDAGASAAPAVAKMATMDCRTGQAQSHLLKGILLAGLLLLSHPLA</sequence>
<dbReference type="EMBL" id="KZ997251">
    <property type="protein sequence ID" value="RKO87669.1"/>
    <property type="molecule type" value="Genomic_DNA"/>
</dbReference>
<evidence type="ECO:0000313" key="2">
    <source>
        <dbReference type="EMBL" id="RKO87669.1"/>
    </source>
</evidence>
<proteinExistence type="predicted"/>
<protein>
    <submittedName>
        <fullName evidence="2">Uncharacterized protein</fullName>
    </submittedName>
</protein>
<name>A0A4P9W5I6_9FUNG</name>
<evidence type="ECO:0000313" key="3">
    <source>
        <dbReference type="Proteomes" id="UP000269721"/>
    </source>
</evidence>
<reference evidence="3" key="1">
    <citation type="journal article" date="2018" name="Nat. Microbiol.">
        <title>Leveraging single-cell genomics to expand the fungal tree of life.</title>
        <authorList>
            <person name="Ahrendt S.R."/>
            <person name="Quandt C.A."/>
            <person name="Ciobanu D."/>
            <person name="Clum A."/>
            <person name="Salamov A."/>
            <person name="Andreopoulos B."/>
            <person name="Cheng J.F."/>
            <person name="Woyke T."/>
            <person name="Pelin A."/>
            <person name="Henrissat B."/>
            <person name="Reynolds N.K."/>
            <person name="Benny G.L."/>
            <person name="Smith M.E."/>
            <person name="James T.Y."/>
            <person name="Grigoriev I.V."/>
        </authorList>
    </citation>
    <scope>NUCLEOTIDE SEQUENCE [LARGE SCALE GENOMIC DNA]</scope>
</reference>
<dbReference type="Proteomes" id="UP000269721">
    <property type="component" value="Unassembled WGS sequence"/>
</dbReference>
<evidence type="ECO:0000256" key="1">
    <source>
        <dbReference type="SAM" id="MobiDB-lite"/>
    </source>
</evidence>
<accession>A0A4P9W5I6</accession>
<dbReference type="OrthoDB" id="672793at2759"/>
<gene>
    <name evidence="2" type="ORF">BDK51DRAFT_25963</name>
</gene>
<dbReference type="AlphaFoldDB" id="A0A4P9W5I6"/>
<feature type="region of interest" description="Disordered" evidence="1">
    <location>
        <begin position="50"/>
        <end position="74"/>
    </location>
</feature>
<organism evidence="2 3">
    <name type="scientific">Blyttiomyces helicus</name>
    <dbReference type="NCBI Taxonomy" id="388810"/>
    <lineage>
        <taxon>Eukaryota</taxon>
        <taxon>Fungi</taxon>
        <taxon>Fungi incertae sedis</taxon>
        <taxon>Chytridiomycota</taxon>
        <taxon>Chytridiomycota incertae sedis</taxon>
        <taxon>Chytridiomycetes</taxon>
        <taxon>Chytridiomycetes incertae sedis</taxon>
        <taxon>Blyttiomyces</taxon>
    </lineage>
</organism>
<feature type="compositionally biased region" description="Low complexity" evidence="1">
    <location>
        <begin position="58"/>
        <end position="74"/>
    </location>
</feature>